<reference evidence="2 3" key="1">
    <citation type="submission" date="2019-12" db="EMBL/GenBank/DDBJ databases">
        <title>Comparative genomics gives insights into the taxonomy of the Azoarcus-Aromatoleum group and reveals separate origins of nif in the plant-associated Azoarcus and non-plant-associated Aromatoleum sub-groups.</title>
        <authorList>
            <person name="Lafos M."/>
            <person name="Maluk M."/>
            <person name="Batista M."/>
            <person name="Junghare M."/>
            <person name="Carmona M."/>
            <person name="Faoro H."/>
            <person name="Cruz L.M."/>
            <person name="Battistoni F."/>
            <person name="De Souza E."/>
            <person name="Pedrosa F."/>
            <person name="Chen W.-M."/>
            <person name="Poole P.S."/>
            <person name="Dixon R.A."/>
            <person name="James E.K."/>
        </authorList>
    </citation>
    <scope>NUCLEOTIDE SEQUENCE [LARGE SCALE GENOMIC DNA]</scope>
    <source>
        <strain evidence="2 3">22Lin</strain>
    </source>
</reference>
<evidence type="ECO:0008006" key="4">
    <source>
        <dbReference type="Google" id="ProtNLM"/>
    </source>
</evidence>
<gene>
    <name evidence="2" type="ORF">GPA25_13845</name>
</gene>
<feature type="transmembrane region" description="Helical" evidence="1">
    <location>
        <begin position="171"/>
        <end position="190"/>
    </location>
</feature>
<sequence>MTAAMCPRARARVSLGAVGTLYLLLATPPARAWLEATMSGHMLAQIPLLGVVGFLACRLLPRRRQDALLIALGGAIPCVVLAIFASSWWMLPRALDHALASPLVEAAKFVSLPALVGLPLALAWRRLGTIGRGFVWTNFISMLAVLGWLYIAAPVRVCNSYLVDQQASAGWLMVKLAVLLFAAWLGSLFVGGQSGTGGSVPDGVAPETART</sequence>
<name>A0ABX1QBS3_9RHOO</name>
<feature type="transmembrane region" description="Helical" evidence="1">
    <location>
        <begin position="134"/>
        <end position="151"/>
    </location>
</feature>
<accession>A0ABX1QBS3</accession>
<feature type="transmembrane region" description="Helical" evidence="1">
    <location>
        <begin position="42"/>
        <end position="60"/>
    </location>
</feature>
<dbReference type="Proteomes" id="UP000648984">
    <property type="component" value="Unassembled WGS sequence"/>
</dbReference>
<proteinExistence type="predicted"/>
<organism evidence="2 3">
    <name type="scientific">Aromatoleum diolicum</name>
    <dbReference type="NCBI Taxonomy" id="75796"/>
    <lineage>
        <taxon>Bacteria</taxon>
        <taxon>Pseudomonadati</taxon>
        <taxon>Pseudomonadota</taxon>
        <taxon>Betaproteobacteria</taxon>
        <taxon>Rhodocyclales</taxon>
        <taxon>Rhodocyclaceae</taxon>
        <taxon>Aromatoleum</taxon>
    </lineage>
</organism>
<keyword evidence="1" id="KW-0472">Membrane</keyword>
<protein>
    <recommendedName>
        <fullName evidence="4">Transmembrane protein</fullName>
    </recommendedName>
</protein>
<evidence type="ECO:0000256" key="1">
    <source>
        <dbReference type="SAM" id="Phobius"/>
    </source>
</evidence>
<evidence type="ECO:0000313" key="3">
    <source>
        <dbReference type="Proteomes" id="UP000648984"/>
    </source>
</evidence>
<keyword evidence="3" id="KW-1185">Reference proteome</keyword>
<keyword evidence="1" id="KW-1133">Transmembrane helix</keyword>
<dbReference type="EMBL" id="WTVQ01000022">
    <property type="protein sequence ID" value="NMG75846.1"/>
    <property type="molecule type" value="Genomic_DNA"/>
</dbReference>
<keyword evidence="1" id="KW-0812">Transmembrane</keyword>
<feature type="transmembrane region" description="Helical" evidence="1">
    <location>
        <begin position="103"/>
        <end position="122"/>
    </location>
</feature>
<comment type="caution">
    <text evidence="2">The sequence shown here is derived from an EMBL/GenBank/DDBJ whole genome shotgun (WGS) entry which is preliminary data.</text>
</comment>
<feature type="transmembrane region" description="Helical" evidence="1">
    <location>
        <begin position="67"/>
        <end position="91"/>
    </location>
</feature>
<evidence type="ECO:0000313" key="2">
    <source>
        <dbReference type="EMBL" id="NMG75846.1"/>
    </source>
</evidence>